<dbReference type="RefSeq" id="WP_092051276.1">
    <property type="nucleotide sequence ID" value="NZ_FOQD01000010.1"/>
</dbReference>
<name>A0A1I3JDZ1_9PLAN</name>
<accession>A0A1I3JDZ1</accession>
<dbReference type="Proteomes" id="UP000199518">
    <property type="component" value="Unassembled WGS sequence"/>
</dbReference>
<proteinExistence type="predicted"/>
<organism evidence="1 2">
    <name type="scientific">Planctomicrobium piriforme</name>
    <dbReference type="NCBI Taxonomy" id="1576369"/>
    <lineage>
        <taxon>Bacteria</taxon>
        <taxon>Pseudomonadati</taxon>
        <taxon>Planctomycetota</taxon>
        <taxon>Planctomycetia</taxon>
        <taxon>Planctomycetales</taxon>
        <taxon>Planctomycetaceae</taxon>
        <taxon>Planctomicrobium</taxon>
    </lineage>
</organism>
<evidence type="ECO:0000313" key="2">
    <source>
        <dbReference type="Proteomes" id="UP000199518"/>
    </source>
</evidence>
<protein>
    <recommendedName>
        <fullName evidence="3">DUF3352 domain-containing protein</fullName>
    </recommendedName>
</protein>
<evidence type="ECO:0000313" key="1">
    <source>
        <dbReference type="EMBL" id="SFI58502.1"/>
    </source>
</evidence>
<sequence length="568" mass="61919">MTNPAETMHLITGVSTADSASNQWSVMVIGIRQVAKFVLAVCLLAFGPVVASLADESSPSRPDVPWGMARLQSLNRSVEMLQQLQGDMDFAPLAAVVEKLDRIRQLPGFDAARPIVLLAYAGSGSIKKPELVLSLPVSDAAQFVAACRGIQRITIEDVSANRWRVRGAEKEFAAVAIDGQLLISNQASLLAVPGNILPRLLESLTGFDFTVSLLPAGVPNDIRSRWLQLLAGRLDEKRAQAEQATGDEGERRRAILTFLRYYGDRWHDGIQRVDLGLKLENGLTAELRCSAIPESRLAQDFSRLTLSTATARKPLRANAAAELQLAVDVPTPVRHLLGVIFKQLKDHVSREVGPHLKMDDRAPASGVFDAVAATMAVGRLESTLAFIPTVDHHFVFLAATAIERSDRLAESLSTVLPYAAQSDDIRAVDLNVLGEAAPVLHRIQPAKPKEEDRRIYGDNSALYVGTTSDTFLFAVGGPDAEPLLKNLEASPLTSPNLLTLRWQTRPWIEFVQTGDPKEKTAAQLAAAFPVETPEDVLAAQLRAEQDQLRLTVTLERGYLRLLGLLARN</sequence>
<dbReference type="AlphaFoldDB" id="A0A1I3JDZ1"/>
<evidence type="ECO:0008006" key="3">
    <source>
        <dbReference type="Google" id="ProtNLM"/>
    </source>
</evidence>
<keyword evidence="2" id="KW-1185">Reference proteome</keyword>
<dbReference type="OrthoDB" id="9846246at2"/>
<reference evidence="2" key="1">
    <citation type="submission" date="2016-10" db="EMBL/GenBank/DDBJ databases">
        <authorList>
            <person name="Varghese N."/>
            <person name="Submissions S."/>
        </authorList>
    </citation>
    <scope>NUCLEOTIDE SEQUENCE [LARGE SCALE GENOMIC DNA]</scope>
    <source>
        <strain evidence="2">DSM 26348</strain>
    </source>
</reference>
<gene>
    <name evidence="1" type="ORF">SAMN05421753_110146</name>
</gene>
<dbReference type="EMBL" id="FOQD01000010">
    <property type="protein sequence ID" value="SFI58502.1"/>
    <property type="molecule type" value="Genomic_DNA"/>
</dbReference>